<accession>A0A917FFF7</accession>
<dbReference type="Proteomes" id="UP000606044">
    <property type="component" value="Unassembled WGS sequence"/>
</dbReference>
<dbReference type="EMBL" id="BMCT01000007">
    <property type="protein sequence ID" value="GGF79218.1"/>
    <property type="molecule type" value="Genomic_DNA"/>
</dbReference>
<reference evidence="2" key="2">
    <citation type="submission" date="2020-09" db="EMBL/GenBank/DDBJ databases">
        <authorList>
            <person name="Sun Q."/>
            <person name="Sedlacek I."/>
        </authorList>
    </citation>
    <scope>NUCLEOTIDE SEQUENCE</scope>
    <source>
        <strain evidence="2">CCM 7897</strain>
    </source>
</reference>
<feature type="signal peptide" evidence="1">
    <location>
        <begin position="1"/>
        <end position="21"/>
    </location>
</feature>
<evidence type="ECO:0000313" key="3">
    <source>
        <dbReference type="Proteomes" id="UP000606044"/>
    </source>
</evidence>
<reference evidence="2" key="1">
    <citation type="journal article" date="2014" name="Int. J. Syst. Evol. Microbiol.">
        <title>Complete genome sequence of Corynebacterium casei LMG S-19264T (=DSM 44701T), isolated from a smear-ripened cheese.</title>
        <authorList>
            <consortium name="US DOE Joint Genome Institute (JGI-PGF)"/>
            <person name="Walter F."/>
            <person name="Albersmeier A."/>
            <person name="Kalinowski J."/>
            <person name="Ruckert C."/>
        </authorList>
    </citation>
    <scope>NUCLEOTIDE SEQUENCE</scope>
    <source>
        <strain evidence="2">CCM 7897</strain>
    </source>
</reference>
<dbReference type="RefSeq" id="WP_188582596.1">
    <property type="nucleotide sequence ID" value="NZ_BMCT01000007.1"/>
</dbReference>
<keyword evidence="1" id="KW-0732">Signal</keyword>
<name>A0A917FFF7_9HYPH</name>
<sequence length="207" mass="21741">MLIARRLLALALSLTAVTAAAAEPLPTPAGDFALKATLRDGGSLDLMRLGDRMRVEMLPKASPAMVVGLLDLKAAKMVLMVPSMPKMAVQMELPPEYNFASLKGSGVRTGTSEVAGEPCDLWKIDATASSHGTGPTLACITEDGIALRTEMDIQGKQQVIYEVTSVTRGPQDPRQFMVPPGVQTVKLPKSAVAAMPGLAPFVSGLGQ</sequence>
<dbReference type="AlphaFoldDB" id="A0A917FFF7"/>
<feature type="chain" id="PRO_5037801892" description="DUF4412 domain-containing protein" evidence="1">
    <location>
        <begin position="22"/>
        <end position="207"/>
    </location>
</feature>
<comment type="caution">
    <text evidence="2">The sequence shown here is derived from an EMBL/GenBank/DDBJ whole genome shotgun (WGS) entry which is preliminary data.</text>
</comment>
<protein>
    <recommendedName>
        <fullName evidence="4">DUF4412 domain-containing protein</fullName>
    </recommendedName>
</protein>
<gene>
    <name evidence="2" type="ORF">GCM10007301_44050</name>
</gene>
<organism evidence="2 3">
    <name type="scientific">Azorhizobium oxalatiphilum</name>
    <dbReference type="NCBI Taxonomy" id="980631"/>
    <lineage>
        <taxon>Bacteria</taxon>
        <taxon>Pseudomonadati</taxon>
        <taxon>Pseudomonadota</taxon>
        <taxon>Alphaproteobacteria</taxon>
        <taxon>Hyphomicrobiales</taxon>
        <taxon>Xanthobacteraceae</taxon>
        <taxon>Azorhizobium</taxon>
    </lineage>
</organism>
<evidence type="ECO:0008006" key="4">
    <source>
        <dbReference type="Google" id="ProtNLM"/>
    </source>
</evidence>
<evidence type="ECO:0000313" key="2">
    <source>
        <dbReference type="EMBL" id="GGF79218.1"/>
    </source>
</evidence>
<keyword evidence="3" id="KW-1185">Reference proteome</keyword>
<proteinExistence type="predicted"/>
<evidence type="ECO:0000256" key="1">
    <source>
        <dbReference type="SAM" id="SignalP"/>
    </source>
</evidence>